<comment type="caution">
    <text evidence="5">The sequence shown here is derived from an EMBL/GenBank/DDBJ whole genome shotgun (WGS) entry which is preliminary data.</text>
</comment>
<dbReference type="InterPro" id="IPR025948">
    <property type="entry name" value="HTH-like_dom"/>
</dbReference>
<dbReference type="PANTHER" id="PTHR46889:SF5">
    <property type="entry name" value="INTEGRASE PROTEIN"/>
    <property type="match status" value="1"/>
</dbReference>
<feature type="coiled-coil region" evidence="2">
    <location>
        <begin position="59"/>
        <end position="86"/>
    </location>
</feature>
<accession>A0A2T3FPC3</accession>
<dbReference type="GeneID" id="70580712"/>
<reference evidence="4" key="2">
    <citation type="submission" date="2021-10" db="EMBL/GenBank/DDBJ databases">
        <title>Collection of gut derived symbiotic bacterial strains cultured from healthy donors.</title>
        <authorList>
            <person name="Lin H."/>
            <person name="Littmann E."/>
            <person name="Kohout C."/>
            <person name="Pamer E.G."/>
        </authorList>
    </citation>
    <scope>NUCLEOTIDE SEQUENCE</scope>
    <source>
        <strain evidence="4">DFI.5.2</strain>
    </source>
</reference>
<dbReference type="Proteomes" id="UP000240974">
    <property type="component" value="Unassembled WGS sequence"/>
</dbReference>
<evidence type="ECO:0000313" key="6">
    <source>
        <dbReference type="Proteomes" id="UP000240974"/>
    </source>
</evidence>
<dbReference type="InterPro" id="IPR050900">
    <property type="entry name" value="Transposase_IS3/IS150/IS904"/>
</dbReference>
<keyword evidence="2" id="KW-0175">Coiled coil</keyword>
<dbReference type="GO" id="GO:0006313">
    <property type="term" value="P:DNA transposition"/>
    <property type="evidence" value="ECO:0007669"/>
    <property type="project" value="InterPro"/>
</dbReference>
<dbReference type="RefSeq" id="WP_107030509.1">
    <property type="nucleotide sequence ID" value="NZ_AP024085.1"/>
</dbReference>
<evidence type="ECO:0000256" key="2">
    <source>
        <dbReference type="SAM" id="Coils"/>
    </source>
</evidence>
<dbReference type="PROSITE" id="PS50994">
    <property type="entry name" value="INTEGRASE"/>
    <property type="match status" value="1"/>
</dbReference>
<dbReference type="Gene3D" id="3.30.420.10">
    <property type="entry name" value="Ribonuclease H-like superfamily/Ribonuclease H"/>
    <property type="match status" value="1"/>
</dbReference>
<dbReference type="Gene3D" id="1.10.10.60">
    <property type="entry name" value="Homeodomain-like"/>
    <property type="match status" value="1"/>
</dbReference>
<protein>
    <submittedName>
        <fullName evidence="5">IS3 family transposase</fullName>
    </submittedName>
</protein>
<dbReference type="GO" id="GO:0003677">
    <property type="term" value="F:DNA binding"/>
    <property type="evidence" value="ECO:0007669"/>
    <property type="project" value="InterPro"/>
</dbReference>
<name>A0A2T3FPC3_9FIRM</name>
<evidence type="ECO:0000313" key="5">
    <source>
        <dbReference type="EMBL" id="PST37124.1"/>
    </source>
</evidence>
<dbReference type="GO" id="GO:0004803">
    <property type="term" value="F:transposase activity"/>
    <property type="evidence" value="ECO:0007669"/>
    <property type="project" value="InterPro"/>
</dbReference>
<dbReference type="InterPro" id="IPR001584">
    <property type="entry name" value="Integrase_cat-core"/>
</dbReference>
<dbReference type="EMBL" id="JAJDKQ010000010">
    <property type="protein sequence ID" value="MCB8561678.1"/>
    <property type="molecule type" value="Genomic_DNA"/>
</dbReference>
<dbReference type="InterPro" id="IPR009057">
    <property type="entry name" value="Homeodomain-like_sf"/>
</dbReference>
<dbReference type="EMBL" id="PYLQ01000024">
    <property type="protein sequence ID" value="PST37124.1"/>
    <property type="molecule type" value="Genomic_DNA"/>
</dbReference>
<evidence type="ECO:0000313" key="4">
    <source>
        <dbReference type="EMBL" id="MCB8561678.1"/>
    </source>
</evidence>
<feature type="domain" description="Integrase catalytic" evidence="3">
    <location>
        <begin position="208"/>
        <end position="369"/>
    </location>
</feature>
<proteinExistence type="predicted"/>
<dbReference type="InterPro" id="IPR036397">
    <property type="entry name" value="RNaseH_sf"/>
</dbReference>
<dbReference type="AlphaFoldDB" id="A0A2T3FPC3"/>
<sequence>MARERRNYTDEFKKKIVELYNSGKPRAELVREYELTPSALSSWINKYNNSGSFKAEDNRTPEENELIKLRKENQRLKKENDIFKASSADYGTKINVILSNSYKYPISAMCKLLNISRSSLYYAKNKPAKKYNAEEEKLTQHIKEIFKNSRNNYGFRKIKVELKKKGIIASKRRIRRIMKENTYTVKQYKVHKQTCNNDKIDNKLKRNFNQEERMKVIVSDLTYVNVAGKWNYICLMLDLYNREIVGYAAGKHKDADLVRKAITTIKYDLNKIEIFHTDRGNEFKNNIIDEVLDTFKIDRSLSAKGCPYDHAVAEATYKIIKTEFAFNRIFNDFEELERELFDYVNWYNNIRIHGSLEYKTPIEYRSNDQK</sequence>
<dbReference type="InterPro" id="IPR002514">
    <property type="entry name" value="Transposase_8"/>
</dbReference>
<reference evidence="5 6" key="1">
    <citation type="journal article" date="2019" name="Int. J. Syst. Evol. Microbiol.">
        <title>Faecalibacillus intestinalis gen. nov., sp. nov. and Faecalibacillus faecis sp. nov., isolated from human faeces.</title>
        <authorList>
            <person name="Seo B."/>
            <person name="Jeon K."/>
            <person name="Baek I."/>
            <person name="Lee Y.M."/>
            <person name="Baek K."/>
            <person name="Ko G."/>
        </authorList>
    </citation>
    <scope>NUCLEOTIDE SEQUENCE [LARGE SCALE GENOMIC DNA]</scope>
    <source>
        <strain evidence="5 6">SNUG30099</strain>
    </source>
</reference>
<dbReference type="Pfam" id="PF13276">
    <property type="entry name" value="HTH_21"/>
    <property type="match status" value="1"/>
</dbReference>
<evidence type="ECO:0000259" key="3">
    <source>
        <dbReference type="PROSITE" id="PS50994"/>
    </source>
</evidence>
<dbReference type="SUPFAM" id="SSF53098">
    <property type="entry name" value="Ribonuclease H-like"/>
    <property type="match status" value="1"/>
</dbReference>
<dbReference type="Proteomes" id="UP001197827">
    <property type="component" value="Unassembled WGS sequence"/>
</dbReference>
<gene>
    <name evidence="5" type="ORF">C7U54_12475</name>
    <name evidence="4" type="ORF">LJD74_06650</name>
</gene>
<keyword evidence="6" id="KW-1185">Reference proteome</keyword>
<dbReference type="Pfam" id="PF01527">
    <property type="entry name" value="HTH_Tnp_1"/>
    <property type="match status" value="1"/>
</dbReference>
<dbReference type="Pfam" id="PF13333">
    <property type="entry name" value="rve_2"/>
    <property type="match status" value="1"/>
</dbReference>
<dbReference type="Pfam" id="PF00665">
    <property type="entry name" value="rve"/>
    <property type="match status" value="1"/>
</dbReference>
<comment type="function">
    <text evidence="1">Involved in the transposition of the insertion sequence.</text>
</comment>
<dbReference type="SUPFAM" id="SSF46689">
    <property type="entry name" value="Homeodomain-like"/>
    <property type="match status" value="1"/>
</dbReference>
<dbReference type="PANTHER" id="PTHR46889">
    <property type="entry name" value="TRANSPOSASE INSF FOR INSERTION SEQUENCE IS3B-RELATED"/>
    <property type="match status" value="1"/>
</dbReference>
<dbReference type="GO" id="GO:0015074">
    <property type="term" value="P:DNA integration"/>
    <property type="evidence" value="ECO:0007669"/>
    <property type="project" value="InterPro"/>
</dbReference>
<dbReference type="InterPro" id="IPR048020">
    <property type="entry name" value="Transpos_IS3"/>
</dbReference>
<organism evidence="5 6">
    <name type="scientific">Faecalibacillus intestinalis</name>
    <dbReference type="NCBI Taxonomy" id="1982626"/>
    <lineage>
        <taxon>Bacteria</taxon>
        <taxon>Bacillati</taxon>
        <taxon>Bacillota</taxon>
        <taxon>Erysipelotrichia</taxon>
        <taxon>Erysipelotrichales</taxon>
        <taxon>Coprobacillaceae</taxon>
        <taxon>Faecalibacillus</taxon>
    </lineage>
</organism>
<evidence type="ECO:0000256" key="1">
    <source>
        <dbReference type="ARBA" id="ARBA00002286"/>
    </source>
</evidence>
<dbReference type="NCBIfam" id="NF033516">
    <property type="entry name" value="transpos_IS3"/>
    <property type="match status" value="1"/>
</dbReference>
<dbReference type="InterPro" id="IPR012337">
    <property type="entry name" value="RNaseH-like_sf"/>
</dbReference>